<evidence type="ECO:0000313" key="2">
    <source>
        <dbReference type="EMBL" id="MYD89008.1"/>
    </source>
</evidence>
<dbReference type="Pfam" id="PF01425">
    <property type="entry name" value="Amidase"/>
    <property type="match status" value="1"/>
</dbReference>
<sequence>MASQTAWVAAREPVVHALVSDWNPHRSRLYDLPAGPLRGMLVGIKDIFHADGLPTQGGTSLPVEVLSGSTGNAVRRLVRAGALIAAKTVTTEFAYFEPGPTTNPWHASRTPGGSSSGSAAGVASGFFDIALGTQTVGSVIRPAAFCGVPGYKPTLGTIRRDGLLVFSRTVDHVGLFSRTWEDMLAAADALSIVTMADPSPKSPVLGLVTGPYAQQASGYMRGQVSTWCERMEQAGFQVREVATLLDIEQHNNVHRDLTARDLADRHRRLFTEFSHLYRPRTAALIEDGMRIDNHRYAACLANRAAIQAELRGAMEAAGADLLVSPAALDVAPAGLTYTGDPVMNLPWTHAGVPVATFPIALDDRVPGMQLPVGIQVAAGFGRDADLLHWSRTLAGLSVPWPPKTSCHES</sequence>
<organism evidence="2">
    <name type="scientific">Caldilineaceae bacterium SB0662_bin_9</name>
    <dbReference type="NCBI Taxonomy" id="2605258"/>
    <lineage>
        <taxon>Bacteria</taxon>
        <taxon>Bacillati</taxon>
        <taxon>Chloroflexota</taxon>
        <taxon>Caldilineae</taxon>
        <taxon>Caldilineales</taxon>
        <taxon>Caldilineaceae</taxon>
    </lineage>
</organism>
<name>A0A6B1DNL1_9CHLR</name>
<dbReference type="EMBL" id="VXPY01000013">
    <property type="protein sequence ID" value="MYD89008.1"/>
    <property type="molecule type" value="Genomic_DNA"/>
</dbReference>
<comment type="caution">
    <text evidence="2">The sequence shown here is derived from an EMBL/GenBank/DDBJ whole genome shotgun (WGS) entry which is preliminary data.</text>
</comment>
<evidence type="ECO:0000259" key="1">
    <source>
        <dbReference type="Pfam" id="PF01425"/>
    </source>
</evidence>
<reference evidence="2" key="1">
    <citation type="submission" date="2019-09" db="EMBL/GenBank/DDBJ databases">
        <title>Characterisation of the sponge microbiome using genome-centric metagenomics.</title>
        <authorList>
            <person name="Engelberts J.P."/>
            <person name="Robbins S.J."/>
            <person name="De Goeij J.M."/>
            <person name="Aranda M."/>
            <person name="Bell S.C."/>
            <person name="Webster N.S."/>
        </authorList>
    </citation>
    <scope>NUCLEOTIDE SEQUENCE</scope>
    <source>
        <strain evidence="2">SB0662_bin_9</strain>
    </source>
</reference>
<dbReference type="InterPro" id="IPR023631">
    <property type="entry name" value="Amidase_dom"/>
</dbReference>
<dbReference type="PANTHER" id="PTHR11895:SF67">
    <property type="entry name" value="AMIDASE DOMAIN-CONTAINING PROTEIN"/>
    <property type="match status" value="1"/>
</dbReference>
<dbReference type="GO" id="GO:0003824">
    <property type="term" value="F:catalytic activity"/>
    <property type="evidence" value="ECO:0007669"/>
    <property type="project" value="InterPro"/>
</dbReference>
<dbReference type="Gene3D" id="3.90.1300.10">
    <property type="entry name" value="Amidase signature (AS) domain"/>
    <property type="match status" value="1"/>
</dbReference>
<dbReference type="PANTHER" id="PTHR11895">
    <property type="entry name" value="TRANSAMIDASE"/>
    <property type="match status" value="1"/>
</dbReference>
<dbReference type="InterPro" id="IPR000120">
    <property type="entry name" value="Amidase"/>
</dbReference>
<dbReference type="SUPFAM" id="SSF75304">
    <property type="entry name" value="Amidase signature (AS) enzymes"/>
    <property type="match status" value="1"/>
</dbReference>
<proteinExistence type="predicted"/>
<accession>A0A6B1DNL1</accession>
<dbReference type="AlphaFoldDB" id="A0A6B1DNL1"/>
<gene>
    <name evidence="2" type="ORF">F4Y08_01535</name>
</gene>
<protein>
    <submittedName>
        <fullName evidence="2">Amidase</fullName>
    </submittedName>
</protein>
<feature type="domain" description="Amidase" evidence="1">
    <location>
        <begin position="32"/>
        <end position="387"/>
    </location>
</feature>
<dbReference type="InterPro" id="IPR036928">
    <property type="entry name" value="AS_sf"/>
</dbReference>